<comment type="caution">
    <text evidence="2">The sequence shown here is derived from an EMBL/GenBank/DDBJ whole genome shotgun (WGS) entry which is preliminary data.</text>
</comment>
<evidence type="ECO:0000313" key="2">
    <source>
        <dbReference type="EMBL" id="ORZ08177.1"/>
    </source>
</evidence>
<reference evidence="2 3" key="1">
    <citation type="submission" date="2016-07" db="EMBL/GenBank/DDBJ databases">
        <title>Pervasive Adenine N6-methylation of Active Genes in Fungi.</title>
        <authorList>
            <consortium name="DOE Joint Genome Institute"/>
            <person name="Mondo S.J."/>
            <person name="Dannebaum R.O."/>
            <person name="Kuo R.C."/>
            <person name="Labutti K."/>
            <person name="Haridas S."/>
            <person name="Kuo A."/>
            <person name="Salamov A."/>
            <person name="Ahrendt S.R."/>
            <person name="Lipzen A."/>
            <person name="Sullivan W."/>
            <person name="Andreopoulos W.B."/>
            <person name="Clum A."/>
            <person name="Lindquist E."/>
            <person name="Daum C."/>
            <person name="Ramamoorthy G.K."/>
            <person name="Gryganskyi A."/>
            <person name="Culley D."/>
            <person name="Magnuson J.K."/>
            <person name="James T.Y."/>
            <person name="O'Malley M.A."/>
            <person name="Stajich J.E."/>
            <person name="Spatafora J.W."/>
            <person name="Visel A."/>
            <person name="Grigoriev I.V."/>
        </authorList>
    </citation>
    <scope>NUCLEOTIDE SEQUENCE [LARGE SCALE GENOMIC DNA]</scope>
    <source>
        <strain evidence="2 3">NRRL 1336</strain>
    </source>
</reference>
<sequence>MLIDLKLLKKGNPGVEICIRFNISLFGQVYVSTLVFYLSLLSIAQSTAMPKQMQVVM</sequence>
<evidence type="ECO:0000313" key="3">
    <source>
        <dbReference type="Proteomes" id="UP000193560"/>
    </source>
</evidence>
<protein>
    <submittedName>
        <fullName evidence="2">Uncharacterized protein</fullName>
    </submittedName>
</protein>
<accession>A0A1X2I4C6</accession>
<dbReference type="Proteomes" id="UP000193560">
    <property type="component" value="Unassembled WGS sequence"/>
</dbReference>
<dbReference type="EMBL" id="MCGE01000032">
    <property type="protein sequence ID" value="ORZ08177.1"/>
    <property type="molecule type" value="Genomic_DNA"/>
</dbReference>
<feature type="transmembrane region" description="Helical" evidence="1">
    <location>
        <begin position="21"/>
        <end position="44"/>
    </location>
</feature>
<evidence type="ECO:0000256" key="1">
    <source>
        <dbReference type="SAM" id="Phobius"/>
    </source>
</evidence>
<keyword evidence="1" id="KW-0812">Transmembrane</keyword>
<name>A0A1X2I4C6_9FUNG</name>
<dbReference type="AlphaFoldDB" id="A0A1X2I4C6"/>
<proteinExistence type="predicted"/>
<keyword evidence="3" id="KW-1185">Reference proteome</keyword>
<gene>
    <name evidence="2" type="ORF">BCR42DRAFT_425385</name>
</gene>
<keyword evidence="1" id="KW-0472">Membrane</keyword>
<keyword evidence="1" id="KW-1133">Transmembrane helix</keyword>
<organism evidence="2 3">
    <name type="scientific">Absidia repens</name>
    <dbReference type="NCBI Taxonomy" id="90262"/>
    <lineage>
        <taxon>Eukaryota</taxon>
        <taxon>Fungi</taxon>
        <taxon>Fungi incertae sedis</taxon>
        <taxon>Mucoromycota</taxon>
        <taxon>Mucoromycotina</taxon>
        <taxon>Mucoromycetes</taxon>
        <taxon>Mucorales</taxon>
        <taxon>Cunninghamellaceae</taxon>
        <taxon>Absidia</taxon>
    </lineage>
</organism>